<reference evidence="1" key="1">
    <citation type="submission" date="2022-01" db="EMBL/GenBank/DDBJ databases">
        <title>Jiella avicenniae sp. nov., a novel endophytic bacterium isolated from bark of Avicennia marina.</title>
        <authorList>
            <person name="Tuo L."/>
        </authorList>
    </citation>
    <scope>NUCLEOTIDE SEQUENCE</scope>
    <source>
        <strain evidence="1">CBK1P-4</strain>
    </source>
</reference>
<organism evidence="1 2">
    <name type="scientific">Jiella avicenniae</name>
    <dbReference type="NCBI Taxonomy" id="2907202"/>
    <lineage>
        <taxon>Bacteria</taxon>
        <taxon>Pseudomonadati</taxon>
        <taxon>Pseudomonadota</taxon>
        <taxon>Alphaproteobacteria</taxon>
        <taxon>Hyphomicrobiales</taxon>
        <taxon>Aurantimonadaceae</taxon>
        <taxon>Jiella</taxon>
    </lineage>
</organism>
<sequence>MPTSLPPAAYYDHPQHGTYRSADELLADDRLSETQKQMAIEAWLSQLERGISEEADPAALEAAVKSLKGAADRLASGRH</sequence>
<proteinExistence type="predicted"/>
<protein>
    <submittedName>
        <fullName evidence="1">Uncharacterized protein</fullName>
    </submittedName>
</protein>
<evidence type="ECO:0000313" key="2">
    <source>
        <dbReference type="Proteomes" id="UP001139035"/>
    </source>
</evidence>
<dbReference type="RefSeq" id="WP_233719676.1">
    <property type="nucleotide sequence ID" value="NZ_JAJUWU010000009.1"/>
</dbReference>
<keyword evidence="2" id="KW-1185">Reference proteome</keyword>
<dbReference type="EMBL" id="JAJUWU010000009">
    <property type="protein sequence ID" value="MCE7028519.1"/>
    <property type="molecule type" value="Genomic_DNA"/>
</dbReference>
<name>A0A9X1P2F0_9HYPH</name>
<gene>
    <name evidence="1" type="ORF">LZD57_11020</name>
</gene>
<comment type="caution">
    <text evidence="1">The sequence shown here is derived from an EMBL/GenBank/DDBJ whole genome shotgun (WGS) entry which is preliminary data.</text>
</comment>
<dbReference type="Proteomes" id="UP001139035">
    <property type="component" value="Unassembled WGS sequence"/>
</dbReference>
<evidence type="ECO:0000313" key="1">
    <source>
        <dbReference type="EMBL" id="MCE7028519.1"/>
    </source>
</evidence>
<dbReference type="AlphaFoldDB" id="A0A9X1P2F0"/>
<accession>A0A9X1P2F0</accession>